<dbReference type="RefSeq" id="WP_349967755.1">
    <property type="nucleotide sequence ID" value="NZ_CP157942.1"/>
</dbReference>
<accession>A0AAU7Q2I4</accession>
<reference evidence="1" key="1">
    <citation type="submission" date="2024-06" db="EMBL/GenBank/DDBJ databases">
        <authorList>
            <person name="Dussert Y."/>
            <person name="Peccoud J."/>
            <person name="Pigeault R."/>
        </authorList>
    </citation>
    <scope>NUCLEOTIDE SEQUENCE</scope>
    <source>
        <strain evidence="1">WArc</strain>
    </source>
</reference>
<dbReference type="AlphaFoldDB" id="A0AAU7Q2I4"/>
<dbReference type="EMBL" id="CP157942">
    <property type="protein sequence ID" value="XBS67218.1"/>
    <property type="molecule type" value="Genomic_DNA"/>
</dbReference>
<organism evidence="1">
    <name type="scientific">Wolbachia endosymbiont of Armadillidium arcangelii</name>
    <dbReference type="NCBI Taxonomy" id="3158571"/>
    <lineage>
        <taxon>Bacteria</taxon>
        <taxon>Pseudomonadati</taxon>
        <taxon>Pseudomonadota</taxon>
        <taxon>Alphaproteobacteria</taxon>
        <taxon>Rickettsiales</taxon>
        <taxon>Anaplasmataceae</taxon>
        <taxon>Wolbachieae</taxon>
        <taxon>Wolbachia</taxon>
    </lineage>
</organism>
<proteinExistence type="predicted"/>
<sequence>MLLTRFAGGLILIQAQNSGILQNVLAAKNTVHSPDGWTYSLTSLGFAIHEGNHAHINSILIQAQNSGLLQDVMFLIITMLQYLQLVRGTA</sequence>
<evidence type="ECO:0000313" key="1">
    <source>
        <dbReference type="EMBL" id="XBS67218.1"/>
    </source>
</evidence>
<protein>
    <submittedName>
        <fullName evidence="1">Uncharacterized protein</fullName>
    </submittedName>
</protein>
<name>A0AAU7Q2I4_9RICK</name>
<gene>
    <name evidence="1" type="ORF">ABLO99_00455</name>
</gene>